<dbReference type="AlphaFoldDB" id="L0EGV8"/>
<dbReference type="Proteomes" id="UP000010795">
    <property type="component" value="Chromosome"/>
</dbReference>
<reference evidence="2" key="1">
    <citation type="submission" date="2012-01" db="EMBL/GenBank/DDBJ databases">
        <title>Complete sequence of chromosome of Thermobacillus composti KWC4.</title>
        <authorList>
            <person name="Lucas S."/>
            <person name="Han J."/>
            <person name="Lapidus A."/>
            <person name="Cheng J.-F."/>
            <person name="Goodwin L."/>
            <person name="Pitluck S."/>
            <person name="Peters L."/>
            <person name="Ovchinnikova G."/>
            <person name="Teshima H."/>
            <person name="Detter J.C."/>
            <person name="Han C."/>
            <person name="Tapia R."/>
            <person name="Land M."/>
            <person name="Hauser L."/>
            <person name="Kyrpides N."/>
            <person name="Ivanova N."/>
            <person name="Pagani I."/>
            <person name="Anderson I."/>
            <person name="Woyke T."/>
        </authorList>
    </citation>
    <scope>NUCLEOTIDE SEQUENCE [LARGE SCALE GENOMIC DNA]</scope>
    <source>
        <strain evidence="2">DSM 18247 / JCM 13945 / KWC4</strain>
    </source>
</reference>
<dbReference type="HOGENOM" id="CLU_1651340_0_0_9"/>
<organism evidence="1 2">
    <name type="scientific">Thermobacillus composti (strain DSM 18247 / JCM 13945 / KWC4)</name>
    <dbReference type="NCBI Taxonomy" id="717605"/>
    <lineage>
        <taxon>Bacteria</taxon>
        <taxon>Bacillati</taxon>
        <taxon>Bacillota</taxon>
        <taxon>Bacilli</taxon>
        <taxon>Bacillales</taxon>
        <taxon>Paenibacillaceae</taxon>
        <taxon>Thermobacillus</taxon>
    </lineage>
</organism>
<protein>
    <submittedName>
        <fullName evidence="1">Uncharacterized protein</fullName>
    </submittedName>
</protein>
<evidence type="ECO:0000313" key="2">
    <source>
        <dbReference type="Proteomes" id="UP000010795"/>
    </source>
</evidence>
<evidence type="ECO:0000313" key="1">
    <source>
        <dbReference type="EMBL" id="AGA59503.1"/>
    </source>
</evidence>
<dbReference type="EMBL" id="CP003255">
    <property type="protein sequence ID" value="AGA59503.1"/>
    <property type="molecule type" value="Genomic_DNA"/>
</dbReference>
<dbReference type="RefSeq" id="WP_015256228.1">
    <property type="nucleotide sequence ID" value="NC_019897.1"/>
</dbReference>
<dbReference type="KEGG" id="tco:Theco_3462"/>
<gene>
    <name evidence="1" type="ordered locus">Theco_3462</name>
</gene>
<sequence length="160" mass="18180">MTFRKTTVDYDMLILVGIGPKADLALERFLDGHKQKKPLIFRCEEVLVWDPYGSLARSILSALMRYSAIQEIWILGYKSEQDSTFSILSENADKRTASTATYLISHLSGLSEDRWFHVPSDESSGAWKTAHLLQNHPLLPRPVKVNVALLDNQDHLIVQE</sequence>
<name>L0EGV8_THECK</name>
<keyword evidence="2" id="KW-1185">Reference proteome</keyword>
<dbReference type="eggNOG" id="ENOG5033UZ5">
    <property type="taxonomic scope" value="Bacteria"/>
</dbReference>
<proteinExistence type="predicted"/>
<accession>L0EGV8</accession>